<dbReference type="EMBL" id="VOHK01000011">
    <property type="protein sequence ID" value="TWT17279.1"/>
    <property type="molecule type" value="Genomic_DNA"/>
</dbReference>
<dbReference type="SUPFAM" id="SSF47413">
    <property type="entry name" value="lambda repressor-like DNA-binding domains"/>
    <property type="match status" value="1"/>
</dbReference>
<dbReference type="Gene3D" id="1.10.260.40">
    <property type="entry name" value="lambda repressor-like DNA-binding domains"/>
    <property type="match status" value="1"/>
</dbReference>
<name>A0A5C5TUR4_9GAMM</name>
<dbReference type="Pfam" id="PF13560">
    <property type="entry name" value="HTH_31"/>
    <property type="match status" value="1"/>
</dbReference>
<sequence length="120" mass="13169">MIPSKASATTLDASLRALGARVARLRLSRNLTQAHVAREAGTSISSVKRLEAGDNTSLETLLRVLEVLGLEQRLLESLPDPAVRPVERVQHGGRERQRARQVPDRAPRATDWAWGAEDEA</sequence>
<evidence type="ECO:0000256" key="1">
    <source>
        <dbReference type="SAM" id="MobiDB-lite"/>
    </source>
</evidence>
<feature type="region of interest" description="Disordered" evidence="1">
    <location>
        <begin position="89"/>
        <end position="120"/>
    </location>
</feature>
<evidence type="ECO:0000259" key="2">
    <source>
        <dbReference type="PROSITE" id="PS50943"/>
    </source>
</evidence>
<dbReference type="RefSeq" id="WP_146389402.1">
    <property type="nucleotide sequence ID" value="NZ_VOHK01000011.1"/>
</dbReference>
<gene>
    <name evidence="3" type="ORF">FQY83_17170</name>
</gene>
<dbReference type="PROSITE" id="PS50943">
    <property type="entry name" value="HTH_CROC1"/>
    <property type="match status" value="1"/>
</dbReference>
<feature type="domain" description="HTH cro/C1-type" evidence="2">
    <location>
        <begin position="22"/>
        <end position="75"/>
    </location>
</feature>
<dbReference type="Proteomes" id="UP000319980">
    <property type="component" value="Unassembled WGS sequence"/>
</dbReference>
<dbReference type="InterPro" id="IPR010982">
    <property type="entry name" value="Lambda_DNA-bd_dom_sf"/>
</dbReference>
<accession>A0A5C5TUR4</accession>
<evidence type="ECO:0000313" key="4">
    <source>
        <dbReference type="Proteomes" id="UP000319980"/>
    </source>
</evidence>
<dbReference type="InterPro" id="IPR001387">
    <property type="entry name" value="Cro/C1-type_HTH"/>
</dbReference>
<dbReference type="SMART" id="SM00530">
    <property type="entry name" value="HTH_XRE"/>
    <property type="match status" value="1"/>
</dbReference>
<dbReference type="GO" id="GO:0003677">
    <property type="term" value="F:DNA binding"/>
    <property type="evidence" value="ECO:0007669"/>
    <property type="project" value="InterPro"/>
</dbReference>
<feature type="compositionally biased region" description="Basic and acidic residues" evidence="1">
    <location>
        <begin position="89"/>
        <end position="108"/>
    </location>
</feature>
<dbReference type="AlphaFoldDB" id="A0A5C5TUR4"/>
<protein>
    <submittedName>
        <fullName evidence="3">Helix-turn-helix transcriptional regulator</fullName>
    </submittedName>
</protein>
<comment type="caution">
    <text evidence="3">The sequence shown here is derived from an EMBL/GenBank/DDBJ whole genome shotgun (WGS) entry which is preliminary data.</text>
</comment>
<dbReference type="CDD" id="cd00093">
    <property type="entry name" value="HTH_XRE"/>
    <property type="match status" value="1"/>
</dbReference>
<dbReference type="OrthoDB" id="7595480at2"/>
<proteinExistence type="predicted"/>
<keyword evidence="4" id="KW-1185">Reference proteome</keyword>
<organism evidence="3 4">
    <name type="scientific">Luteimonas marina</name>
    <dbReference type="NCBI Taxonomy" id="488485"/>
    <lineage>
        <taxon>Bacteria</taxon>
        <taxon>Pseudomonadati</taxon>
        <taxon>Pseudomonadota</taxon>
        <taxon>Gammaproteobacteria</taxon>
        <taxon>Lysobacterales</taxon>
        <taxon>Lysobacteraceae</taxon>
        <taxon>Luteimonas</taxon>
    </lineage>
</organism>
<evidence type="ECO:0000313" key="3">
    <source>
        <dbReference type="EMBL" id="TWT17279.1"/>
    </source>
</evidence>
<reference evidence="3 4" key="1">
    <citation type="journal article" date="2008" name="Int. J. Syst. Evol. Microbiol.">
        <title>Luteimonas marina sp. nov., isolated from seawater.</title>
        <authorList>
            <person name="Baik K.S."/>
            <person name="Park S.C."/>
            <person name="Kim M.S."/>
            <person name="Kim E.M."/>
            <person name="Park C."/>
            <person name="Chun J."/>
            <person name="Seong C.N."/>
        </authorList>
    </citation>
    <scope>NUCLEOTIDE SEQUENCE [LARGE SCALE GENOMIC DNA]</scope>
    <source>
        <strain evidence="3 4">FR1330</strain>
    </source>
</reference>